<dbReference type="HOGENOM" id="CLU_1820423_0_0_1"/>
<keyword evidence="2" id="KW-1185">Reference proteome</keyword>
<feature type="non-terminal residue" evidence="1">
    <location>
        <position position="142"/>
    </location>
</feature>
<dbReference type="Proteomes" id="UP000017559">
    <property type="component" value="Unassembled WGS sequence"/>
</dbReference>
<organism evidence="1 2">
    <name type="scientific">Moniliophthora roreri (strain MCA 2997)</name>
    <name type="common">Cocoa frosty pod rot fungus</name>
    <name type="synonym">Crinipellis roreri</name>
    <dbReference type="NCBI Taxonomy" id="1381753"/>
    <lineage>
        <taxon>Eukaryota</taxon>
        <taxon>Fungi</taxon>
        <taxon>Dikarya</taxon>
        <taxon>Basidiomycota</taxon>
        <taxon>Agaricomycotina</taxon>
        <taxon>Agaricomycetes</taxon>
        <taxon>Agaricomycetidae</taxon>
        <taxon>Agaricales</taxon>
        <taxon>Marasmiineae</taxon>
        <taxon>Marasmiaceae</taxon>
        <taxon>Moniliophthora</taxon>
    </lineage>
</organism>
<evidence type="ECO:0000313" key="1">
    <source>
        <dbReference type="EMBL" id="ESK82984.1"/>
    </source>
</evidence>
<comment type="caution">
    <text evidence="1">The sequence shown here is derived from an EMBL/GenBank/DDBJ whole genome shotgun (WGS) entry which is preliminary data.</text>
</comment>
<dbReference type="AlphaFoldDB" id="V2XU90"/>
<gene>
    <name evidence="1" type="ORF">Moror_11779</name>
</gene>
<dbReference type="KEGG" id="mrr:Moror_11779"/>
<accession>V2XU90</accession>
<proteinExistence type="predicted"/>
<name>V2XU90_MONRO</name>
<dbReference type="EMBL" id="AWSO01001718">
    <property type="protein sequence ID" value="ESK82984.1"/>
    <property type="molecule type" value="Genomic_DNA"/>
</dbReference>
<dbReference type="OrthoDB" id="3123279at2759"/>
<sequence>MSSFYEQDTIVNPLMREFVDAHTLGPHHVTCLAGNQTDYDITNSISHEETCERLRRMSSMLEQDSIMYLLTRDLVDARTLGPHHVVCMACEERISLDPNTRYDIKKWDDHEKTCKNVQTGRPLYLHDSQRLLQATDGHDQIP</sequence>
<reference evidence="1 2" key="1">
    <citation type="journal article" date="2014" name="BMC Genomics">
        <title>Genome and secretome analysis of the hemibiotrophic fungal pathogen, Moniliophthora roreri, which causes frosty pod rot disease of cacao: mechanisms of the biotrophic and necrotrophic phases.</title>
        <authorList>
            <person name="Meinhardt L.W."/>
            <person name="Costa G.G.L."/>
            <person name="Thomazella D.P.T."/>
            <person name="Teixeira P.J.P.L."/>
            <person name="Carazzolle M.F."/>
            <person name="Schuster S.C."/>
            <person name="Carlson J.E."/>
            <person name="Guiltinan M.J."/>
            <person name="Mieczkowski P."/>
            <person name="Farmer A."/>
            <person name="Ramaraj T."/>
            <person name="Crozier J."/>
            <person name="Davis R.E."/>
            <person name="Shao J."/>
            <person name="Melnick R.L."/>
            <person name="Pereira G.A.G."/>
            <person name="Bailey B.A."/>
        </authorList>
    </citation>
    <scope>NUCLEOTIDE SEQUENCE [LARGE SCALE GENOMIC DNA]</scope>
    <source>
        <strain evidence="1 2">MCA 2997</strain>
    </source>
</reference>
<protein>
    <submittedName>
        <fullName evidence="1">Uncharacterized protein</fullName>
    </submittedName>
</protein>
<evidence type="ECO:0000313" key="2">
    <source>
        <dbReference type="Proteomes" id="UP000017559"/>
    </source>
</evidence>